<feature type="compositionally biased region" description="Basic and acidic residues" evidence="1">
    <location>
        <begin position="221"/>
        <end position="234"/>
    </location>
</feature>
<feature type="region of interest" description="Disordered" evidence="1">
    <location>
        <begin position="152"/>
        <end position="171"/>
    </location>
</feature>
<feature type="compositionally biased region" description="Low complexity" evidence="1">
    <location>
        <begin position="520"/>
        <end position="543"/>
    </location>
</feature>
<evidence type="ECO:0000256" key="1">
    <source>
        <dbReference type="SAM" id="MobiDB-lite"/>
    </source>
</evidence>
<evidence type="ECO:0000313" key="5">
    <source>
        <dbReference type="Proteomes" id="UP001165069"/>
    </source>
</evidence>
<keyword evidence="5" id="KW-1185">Reference proteome</keyword>
<sequence length="646" mass="66639">MNGKTVLGAPPGKVLSKRPPMGSLLQRQCACGTHQPGGGECMECARKKRVQRKGNDALRGAPAWPLVQRALAGPSQPLDSATRAFMGPRFGHDFSKVRVHTDAPAAESAQALRAKAYTVGPQIVFGPGQYQPTTPAGRQLLAHELAHTIQQGDQAAAPSMATEVSQPDDPLEVEADRAAARALASPQGAPSGVQPPVIQRPGAVALKVQRSVTDEALGAHADQRESAARGDAAVEGRSGAAIPQNADPAAAPGSAQAPGTTPGASSVTTFPICFAPSVFFNPVVAAGFGLLAEKLIEKDYCSKMGCKAGENYFDPSLGGPDPRYAAFIIRNNPGLSRTHRAILRASPMRRPDILTHTPSRQDYYEIKPDSIYGTISGLEKLIEIGAIMSVFSLPYVAGTTYTPSPKIPLVGFSVGGVPVEAFLSVKRGRAGLVQYEVCLRTNWALVALAAAIAALIIILIILIGEEGGIPLPIPDPGDPDRVPAPLPSPNPVPSPIPPRTPSPVPAVVGGAGGSAGKENPAPGASSGGPSATPGTASSGPSATQVTPRPYTGTIDGSFHFNYVSGLPPTPAPGTTYPVTISFQSHGKSCVAVVPFMVDAVAAGMVDLHSTNASPLDVAPEGDQPPLIIRPNNPARLPLARLGGTRP</sequence>
<dbReference type="Proteomes" id="UP001165069">
    <property type="component" value="Unassembled WGS sequence"/>
</dbReference>
<dbReference type="InterPro" id="IPR025295">
    <property type="entry name" value="eCIS_core_dom"/>
</dbReference>
<keyword evidence="2" id="KW-1133">Transmembrane helix</keyword>
<feature type="region of interest" description="Disordered" evidence="1">
    <location>
        <begin position="218"/>
        <end position="262"/>
    </location>
</feature>
<feature type="transmembrane region" description="Helical" evidence="2">
    <location>
        <begin position="443"/>
        <end position="463"/>
    </location>
</feature>
<proteinExistence type="predicted"/>
<evidence type="ECO:0000259" key="3">
    <source>
        <dbReference type="Pfam" id="PF13699"/>
    </source>
</evidence>
<dbReference type="EMBL" id="BSDE01000005">
    <property type="protein sequence ID" value="GLH74135.1"/>
    <property type="molecule type" value="Genomic_DNA"/>
</dbReference>
<feature type="compositionally biased region" description="Low complexity" evidence="1">
    <location>
        <begin position="240"/>
        <end position="262"/>
    </location>
</feature>
<evidence type="ECO:0000313" key="4">
    <source>
        <dbReference type="EMBL" id="GLH74135.1"/>
    </source>
</evidence>
<accession>A0ABQ5QIX0</accession>
<name>A0ABQ5QIX0_9BACT</name>
<feature type="compositionally biased region" description="Pro residues" evidence="1">
    <location>
        <begin position="473"/>
        <end position="504"/>
    </location>
</feature>
<dbReference type="RefSeq" id="WP_285576079.1">
    <property type="nucleotide sequence ID" value="NZ_BSDE01000005.1"/>
</dbReference>
<gene>
    <name evidence="4" type="ORF">GETHLI_26370</name>
</gene>
<comment type="caution">
    <text evidence="4">The sequence shown here is derived from an EMBL/GenBank/DDBJ whole genome shotgun (WGS) entry which is preliminary data.</text>
</comment>
<feature type="region of interest" description="Disordered" evidence="1">
    <location>
        <begin position="1"/>
        <end position="20"/>
    </location>
</feature>
<feature type="region of interest" description="Disordered" evidence="1">
    <location>
        <begin position="473"/>
        <end position="551"/>
    </location>
</feature>
<feature type="domain" description="eCIS core" evidence="3">
    <location>
        <begin position="77"/>
        <end position="153"/>
    </location>
</feature>
<protein>
    <recommendedName>
        <fullName evidence="3">eCIS core domain-containing protein</fullName>
    </recommendedName>
</protein>
<keyword evidence="2" id="KW-0812">Transmembrane</keyword>
<evidence type="ECO:0000256" key="2">
    <source>
        <dbReference type="SAM" id="Phobius"/>
    </source>
</evidence>
<reference evidence="4 5" key="1">
    <citation type="journal article" date="2023" name="Antonie Van Leeuwenhoek">
        <title>Mesoterricola silvestris gen. nov., sp. nov., Mesoterricola sediminis sp. nov., Geothrix oryzae sp. nov., Geothrix edaphica sp. nov., Geothrix rubra sp. nov., and Geothrix limicola sp. nov., six novel members of Acidobacteriota isolated from soils.</title>
        <authorList>
            <person name="Itoh H."/>
            <person name="Sugisawa Y."/>
            <person name="Mise K."/>
            <person name="Xu Z."/>
            <person name="Kuniyasu M."/>
            <person name="Ushijima N."/>
            <person name="Kawano K."/>
            <person name="Kobayashi E."/>
            <person name="Shiratori Y."/>
            <person name="Masuda Y."/>
            <person name="Senoo K."/>
        </authorList>
    </citation>
    <scope>NUCLEOTIDE SEQUENCE [LARGE SCALE GENOMIC DNA]</scope>
    <source>
        <strain evidence="4 5">Red804</strain>
    </source>
</reference>
<keyword evidence="2" id="KW-0472">Membrane</keyword>
<organism evidence="4 5">
    <name type="scientific">Geothrix limicola</name>
    <dbReference type="NCBI Taxonomy" id="2927978"/>
    <lineage>
        <taxon>Bacteria</taxon>
        <taxon>Pseudomonadati</taxon>
        <taxon>Acidobacteriota</taxon>
        <taxon>Holophagae</taxon>
        <taxon>Holophagales</taxon>
        <taxon>Holophagaceae</taxon>
        <taxon>Geothrix</taxon>
    </lineage>
</organism>
<dbReference type="Pfam" id="PF13699">
    <property type="entry name" value="eCIS_core"/>
    <property type="match status" value="1"/>
</dbReference>